<dbReference type="Proteomes" id="UP001241621">
    <property type="component" value="Segment"/>
</dbReference>
<accession>A0AAF0GGL5</accession>
<keyword evidence="2" id="KW-1185">Reference proteome</keyword>
<dbReference type="GeneID" id="80559450"/>
<reference evidence="1" key="1">
    <citation type="submission" date="2023-03" db="EMBL/GenBank/DDBJ databases">
        <authorList>
            <person name="Karpo H.E."/>
            <person name="McAvaddy O.H."/>
            <person name="Miller J.S."/>
            <person name="Popovich S.X."/>
            <person name="Sunnen C.N."/>
            <person name="Garlena R.A."/>
            <person name="Russell D.A."/>
            <person name="Pope W.H."/>
            <person name="Jacobs-Sera D."/>
            <person name="Hatfull G.F."/>
        </authorList>
    </citation>
    <scope>NUCLEOTIDE SEQUENCE</scope>
</reference>
<name>A0AAF0GGL5_9CAUD</name>
<gene>
    <name evidence="1" type="primary">55</name>
</gene>
<dbReference type="RefSeq" id="YP_010842653.1">
    <property type="nucleotide sequence ID" value="NC_079143.1"/>
</dbReference>
<organism evidence="1 2">
    <name type="scientific">Gordonia phage Tarzan</name>
    <dbReference type="NCBI Taxonomy" id="3038367"/>
    <lineage>
        <taxon>Viruses</taxon>
        <taxon>Duplodnaviria</taxon>
        <taxon>Heunggongvirae</taxon>
        <taxon>Uroviricota</taxon>
        <taxon>Caudoviricetes</taxon>
        <taxon>Santhisvirus</taxon>
        <taxon>Santhisvirus tarzan</taxon>
    </lineage>
</organism>
<proteinExistence type="predicted"/>
<sequence>MITTGRKCPRGRVDTVDNVDTVDSHKTVTVTEWSQGRIASVIREIAGQIAYLEYLTKIAFAYTRGSRFGVAWTCPRVHARGNVHAEMSTR</sequence>
<protein>
    <submittedName>
        <fullName evidence="1">Uncharacterized protein</fullName>
    </submittedName>
</protein>
<dbReference type="EMBL" id="OQ709200">
    <property type="protein sequence ID" value="WGH20099.1"/>
    <property type="molecule type" value="Genomic_DNA"/>
</dbReference>
<evidence type="ECO:0000313" key="1">
    <source>
        <dbReference type="EMBL" id="WGH20099.1"/>
    </source>
</evidence>
<evidence type="ECO:0000313" key="2">
    <source>
        <dbReference type="Proteomes" id="UP001241621"/>
    </source>
</evidence>
<dbReference type="KEGG" id="vg:80559450"/>